<keyword evidence="1" id="KW-0813">Transport</keyword>
<gene>
    <name evidence="3" type="ORF">ElyMa_004980200</name>
</gene>
<dbReference type="PANTHER" id="PTHR46154:SF4">
    <property type="entry name" value="UREA ACTIVE TRANSPORTER"/>
    <property type="match status" value="1"/>
</dbReference>
<keyword evidence="2" id="KW-1133">Transmembrane helix</keyword>
<feature type="transmembrane region" description="Helical" evidence="2">
    <location>
        <begin position="269"/>
        <end position="290"/>
    </location>
</feature>
<dbReference type="InterPro" id="IPR038377">
    <property type="entry name" value="Na/Glc_symporter_sf"/>
</dbReference>
<feature type="transmembrane region" description="Helical" evidence="2">
    <location>
        <begin position="80"/>
        <end position="105"/>
    </location>
</feature>
<keyword evidence="2" id="KW-0472">Membrane</keyword>
<keyword evidence="4" id="KW-1185">Reference proteome</keyword>
<dbReference type="PANTHER" id="PTHR46154">
    <property type="match status" value="1"/>
</dbReference>
<sequence>MCECVPVSECPACQDDLERLAELQTSPSGRFVQTVPSCVQHGQYRMYQEELVRVKSWVLLWVTLGLVPGGLLLVRTGIDLNWIFMTGCIVTIQTFPGVVLSIVWVKTTGIGLIIGGILGMLSGVCACLLRAASLEGGLTLFLKNTSEGYAVMAGSCVCFFVSLFVCVGVSWFTHRIQSDTDVQKEWQKLRDIDNKLSPWCEMYREDFPQLPSNQRPTYQQLDQCFRRAKLTAVIGCVMCLVLFVLIIPGAMAALHVLSKQEFQSFIMSLQIWTLIMAAVIVFLVPVEEILNIVRQLRKKTGVS</sequence>
<evidence type="ECO:0000313" key="3">
    <source>
        <dbReference type="EMBL" id="GFS17378.1"/>
    </source>
</evidence>
<feature type="transmembrane region" description="Helical" evidence="2">
    <location>
        <begin position="112"/>
        <end position="132"/>
    </location>
</feature>
<organism evidence="3 4">
    <name type="scientific">Elysia marginata</name>
    <dbReference type="NCBI Taxonomy" id="1093978"/>
    <lineage>
        <taxon>Eukaryota</taxon>
        <taxon>Metazoa</taxon>
        <taxon>Spiralia</taxon>
        <taxon>Lophotrochozoa</taxon>
        <taxon>Mollusca</taxon>
        <taxon>Gastropoda</taxon>
        <taxon>Heterobranchia</taxon>
        <taxon>Euthyneura</taxon>
        <taxon>Panpulmonata</taxon>
        <taxon>Sacoglossa</taxon>
        <taxon>Placobranchoidea</taxon>
        <taxon>Plakobranchidae</taxon>
        <taxon>Elysia</taxon>
    </lineage>
</organism>
<feature type="transmembrane region" description="Helical" evidence="2">
    <location>
        <begin position="54"/>
        <end position="74"/>
    </location>
</feature>
<dbReference type="GO" id="GO:0005886">
    <property type="term" value="C:plasma membrane"/>
    <property type="evidence" value="ECO:0007669"/>
    <property type="project" value="TreeGrafter"/>
</dbReference>
<comment type="caution">
    <text evidence="3">The sequence shown here is derived from an EMBL/GenBank/DDBJ whole genome shotgun (WGS) entry which is preliminary data.</text>
</comment>
<dbReference type="GO" id="GO:0015204">
    <property type="term" value="F:urea transmembrane transporter activity"/>
    <property type="evidence" value="ECO:0007669"/>
    <property type="project" value="InterPro"/>
</dbReference>
<reference evidence="3 4" key="1">
    <citation type="journal article" date="2021" name="Elife">
        <title>Chloroplast acquisition without the gene transfer in kleptoplastic sea slugs, Plakobranchus ocellatus.</title>
        <authorList>
            <person name="Maeda T."/>
            <person name="Takahashi S."/>
            <person name="Yoshida T."/>
            <person name="Shimamura S."/>
            <person name="Takaki Y."/>
            <person name="Nagai Y."/>
            <person name="Toyoda A."/>
            <person name="Suzuki Y."/>
            <person name="Arimoto A."/>
            <person name="Ishii H."/>
            <person name="Satoh N."/>
            <person name="Nishiyama T."/>
            <person name="Hasebe M."/>
            <person name="Maruyama T."/>
            <person name="Minagawa J."/>
            <person name="Obokata J."/>
            <person name="Shigenobu S."/>
        </authorList>
    </citation>
    <scope>NUCLEOTIDE SEQUENCE [LARGE SCALE GENOMIC DNA]</scope>
</reference>
<feature type="transmembrane region" description="Helical" evidence="2">
    <location>
        <begin position="152"/>
        <end position="172"/>
    </location>
</feature>
<accession>A0AAV4J6U2</accession>
<dbReference type="AlphaFoldDB" id="A0AAV4J6U2"/>
<protein>
    <submittedName>
        <fullName evidence="3">Urea-proton symporter DUR3-like</fullName>
    </submittedName>
</protein>
<feature type="transmembrane region" description="Helical" evidence="2">
    <location>
        <begin position="230"/>
        <end position="257"/>
    </location>
</feature>
<dbReference type="Gene3D" id="1.20.1730.10">
    <property type="entry name" value="Sodium/glucose cotransporter"/>
    <property type="match status" value="1"/>
</dbReference>
<dbReference type="InterPro" id="IPR031155">
    <property type="entry name" value="DUR"/>
</dbReference>
<dbReference type="Proteomes" id="UP000762676">
    <property type="component" value="Unassembled WGS sequence"/>
</dbReference>
<dbReference type="EMBL" id="BMAT01009971">
    <property type="protein sequence ID" value="GFS17378.1"/>
    <property type="molecule type" value="Genomic_DNA"/>
</dbReference>
<proteinExistence type="predicted"/>
<keyword evidence="2" id="KW-0812">Transmembrane</keyword>
<evidence type="ECO:0000313" key="4">
    <source>
        <dbReference type="Proteomes" id="UP000762676"/>
    </source>
</evidence>
<name>A0AAV4J6U2_9GAST</name>
<evidence type="ECO:0000256" key="1">
    <source>
        <dbReference type="ARBA" id="ARBA00022448"/>
    </source>
</evidence>
<evidence type="ECO:0000256" key="2">
    <source>
        <dbReference type="SAM" id="Phobius"/>
    </source>
</evidence>